<evidence type="ECO:0000256" key="3">
    <source>
        <dbReference type="ARBA" id="ARBA00022777"/>
    </source>
</evidence>
<keyword evidence="3" id="KW-0418">Kinase</keyword>
<name>A0A1L6MXI5_9BACT</name>
<gene>
    <name evidence="6" type="ORF">BCY86_06055</name>
</gene>
<accession>A0A1L6MXI5</accession>
<dbReference type="Proteomes" id="UP000185544">
    <property type="component" value="Chromosome"/>
</dbReference>
<dbReference type="PANTHER" id="PTHR12358">
    <property type="entry name" value="SPHINGOSINE KINASE"/>
    <property type="match status" value="1"/>
</dbReference>
<dbReference type="KEGG" id="pabo:BCY86_06055"/>
<dbReference type="InterPro" id="IPR016064">
    <property type="entry name" value="NAD/diacylglycerol_kinase_sf"/>
</dbReference>
<dbReference type="SUPFAM" id="SSF111331">
    <property type="entry name" value="NAD kinase/diacylglycerol kinase-like"/>
    <property type="match status" value="1"/>
</dbReference>
<keyword evidence="4" id="KW-0067">ATP-binding</keyword>
<keyword evidence="1" id="KW-0808">Transferase</keyword>
<dbReference type="Pfam" id="PF00781">
    <property type="entry name" value="DAGK_cat"/>
    <property type="match status" value="1"/>
</dbReference>
<feature type="domain" description="DAGKc" evidence="5">
    <location>
        <begin position="1"/>
        <end position="135"/>
    </location>
</feature>
<dbReference type="Gene3D" id="2.60.200.40">
    <property type="match status" value="1"/>
</dbReference>
<organism evidence="6 7">
    <name type="scientific">Pajaroellobacter abortibovis</name>
    <dbReference type="NCBI Taxonomy" id="1882918"/>
    <lineage>
        <taxon>Bacteria</taxon>
        <taxon>Pseudomonadati</taxon>
        <taxon>Myxococcota</taxon>
        <taxon>Polyangia</taxon>
        <taxon>Polyangiales</taxon>
        <taxon>Polyangiaceae</taxon>
    </lineage>
</organism>
<evidence type="ECO:0000259" key="5">
    <source>
        <dbReference type="PROSITE" id="PS50146"/>
    </source>
</evidence>
<evidence type="ECO:0000256" key="4">
    <source>
        <dbReference type="ARBA" id="ARBA00022840"/>
    </source>
</evidence>
<evidence type="ECO:0000313" key="6">
    <source>
        <dbReference type="EMBL" id="APS00293.1"/>
    </source>
</evidence>
<dbReference type="GO" id="GO:0005524">
    <property type="term" value="F:ATP binding"/>
    <property type="evidence" value="ECO:0007669"/>
    <property type="project" value="UniProtKB-KW"/>
</dbReference>
<dbReference type="InterPro" id="IPR045540">
    <property type="entry name" value="YegS/DAGK_C"/>
</dbReference>
<dbReference type="RefSeq" id="WP_075276958.1">
    <property type="nucleotide sequence ID" value="NZ_CP016908.1"/>
</dbReference>
<reference evidence="6 7" key="1">
    <citation type="submission" date="2016-08" db="EMBL/GenBank/DDBJ databases">
        <title>Identification and validation of antigenic proteins from Pajaroellobacter abortibovis using de-novo genome sequence assembly and reverse vaccinology.</title>
        <authorList>
            <person name="Welly B.T."/>
            <person name="Miller M.R."/>
            <person name="Stott J.L."/>
            <person name="Blanchard M.T."/>
            <person name="Islas-Trejo A.D."/>
            <person name="O'Rourke S.M."/>
            <person name="Young A.E."/>
            <person name="Medrano J.F."/>
            <person name="Van Eenennaam A.L."/>
        </authorList>
    </citation>
    <scope>NUCLEOTIDE SEQUENCE [LARGE SCALE GENOMIC DNA]</scope>
    <source>
        <strain evidence="6 7">BTF92-0548A/99-0131</strain>
    </source>
</reference>
<keyword evidence="7" id="KW-1185">Reference proteome</keyword>
<evidence type="ECO:0000313" key="7">
    <source>
        <dbReference type="Proteomes" id="UP000185544"/>
    </source>
</evidence>
<dbReference type="NCBIfam" id="TIGR00147">
    <property type="entry name" value="YegS/Rv2252/BmrU family lipid kinase"/>
    <property type="match status" value="1"/>
</dbReference>
<dbReference type="GO" id="GO:0008654">
    <property type="term" value="P:phospholipid biosynthetic process"/>
    <property type="evidence" value="ECO:0007669"/>
    <property type="project" value="InterPro"/>
</dbReference>
<dbReference type="PROSITE" id="PS50146">
    <property type="entry name" value="DAGK"/>
    <property type="match status" value="1"/>
</dbReference>
<dbReference type="InterPro" id="IPR005218">
    <property type="entry name" value="Diacylglycerol/lipid_kinase"/>
</dbReference>
<dbReference type="InterPro" id="IPR001206">
    <property type="entry name" value="Diacylglycerol_kinase_cat_dom"/>
</dbReference>
<dbReference type="InterPro" id="IPR017438">
    <property type="entry name" value="ATP-NAD_kinase_N"/>
</dbReference>
<evidence type="ECO:0000256" key="2">
    <source>
        <dbReference type="ARBA" id="ARBA00022741"/>
    </source>
</evidence>
<keyword evidence="2" id="KW-0547">Nucleotide-binding</keyword>
<dbReference type="PANTHER" id="PTHR12358:SF54">
    <property type="entry name" value="SPHINGOSINE KINASE RELATED PROTEIN"/>
    <property type="match status" value="1"/>
</dbReference>
<dbReference type="InterPro" id="IPR050187">
    <property type="entry name" value="Lipid_Phosphate_FormReg"/>
</dbReference>
<dbReference type="AlphaFoldDB" id="A0A1L6MXI5"/>
<proteinExistence type="predicted"/>
<dbReference type="GO" id="GO:0016301">
    <property type="term" value="F:kinase activity"/>
    <property type="evidence" value="ECO:0007669"/>
    <property type="project" value="UniProtKB-KW"/>
</dbReference>
<dbReference type="Gene3D" id="3.40.50.10330">
    <property type="entry name" value="Probable inorganic polyphosphate/atp-NAD kinase, domain 1"/>
    <property type="match status" value="1"/>
</dbReference>
<sequence>MSHVCVVINPEAGHRAGIKKVESIRRILSEWGVSCDIQLTERKEHAKELVTLALQEKVDILALAGGDGTLNEAIQAYVDAQGEFQQGPPLALIPIGTGNDFCKTIGIPKDLRTALVRLKYPLFRWIDVGLLTYANFDQTTSHRAFLNMASFGIGGHVDRMVKQSSKWLGGRLSFFAATLHALMDDENASVRVKVDGRQWLHGPVLNVAIANGRFFGGGMMIAPQADPADGCFDVVALKDISRWKALVLTPRVYRGTHLHRRASIPEVEWIRGSEVEVEVEGSSVLMDVDGELIGRLPLRAKVIKRAIQICI</sequence>
<dbReference type="OrthoDB" id="142078at2"/>
<dbReference type="SMART" id="SM00046">
    <property type="entry name" value="DAGKc"/>
    <property type="match status" value="1"/>
</dbReference>
<dbReference type="EMBL" id="CP016908">
    <property type="protein sequence ID" value="APS00293.1"/>
    <property type="molecule type" value="Genomic_DNA"/>
</dbReference>
<dbReference type="STRING" id="1882918.BCY86_06055"/>
<dbReference type="Pfam" id="PF19279">
    <property type="entry name" value="YegS_C"/>
    <property type="match status" value="1"/>
</dbReference>
<evidence type="ECO:0000256" key="1">
    <source>
        <dbReference type="ARBA" id="ARBA00022679"/>
    </source>
</evidence>
<protein>
    <recommendedName>
        <fullName evidence="5">DAGKc domain-containing protein</fullName>
    </recommendedName>
</protein>